<protein>
    <submittedName>
        <fullName evidence="2">Uncharacterized protein</fullName>
    </submittedName>
</protein>
<feature type="compositionally biased region" description="Pro residues" evidence="1">
    <location>
        <begin position="210"/>
        <end position="221"/>
    </location>
</feature>
<reference evidence="2" key="1">
    <citation type="journal article" date="2010" name="Nature">
        <title>The sequence and de novo assembly of the giant panda genome.</title>
        <authorList>
            <person name="Li R."/>
            <person name="Fan W."/>
            <person name="Tian G."/>
            <person name="Zhu H."/>
            <person name="He L."/>
            <person name="Cai J."/>
            <person name="Huang Q."/>
            <person name="Cai Q."/>
            <person name="Li B."/>
            <person name="Bai Y."/>
            <person name="Zhang Z."/>
            <person name="Zhang Y."/>
            <person name="Wang W."/>
            <person name="Li J."/>
            <person name="Wei F."/>
            <person name="Li H."/>
            <person name="Jian M."/>
            <person name="Li J."/>
            <person name="Zhang Z."/>
            <person name="Nielsen R."/>
            <person name="Li D."/>
            <person name="Gu W."/>
            <person name="Yang Z."/>
            <person name="Xuan Z."/>
            <person name="Ryder O.A."/>
            <person name="Leung F.C."/>
            <person name="Zhou Y."/>
            <person name="Cao J."/>
            <person name="Sun X."/>
            <person name="Fu Y."/>
            <person name="Fang X."/>
            <person name="Guo X."/>
            <person name="Wang B."/>
            <person name="Hou R."/>
            <person name="Shen F."/>
            <person name="Mu B."/>
            <person name="Ni P."/>
            <person name="Lin R."/>
            <person name="Qian W."/>
            <person name="Wang G."/>
            <person name="Yu C."/>
            <person name="Nie W."/>
            <person name="Wang J."/>
            <person name="Wu Z."/>
            <person name="Liang H."/>
            <person name="Min J."/>
            <person name="Wu Q."/>
            <person name="Cheng S."/>
            <person name="Ruan J."/>
            <person name="Wang M."/>
            <person name="Shi Z."/>
            <person name="Wen M."/>
            <person name="Liu B."/>
            <person name="Ren X."/>
            <person name="Zheng H."/>
            <person name="Dong D."/>
            <person name="Cook K."/>
            <person name="Shan G."/>
            <person name="Zhang H."/>
            <person name="Kosiol C."/>
            <person name="Xie X."/>
            <person name="Lu Z."/>
            <person name="Zheng H."/>
            <person name="Li Y."/>
            <person name="Steiner C.C."/>
            <person name="Lam T.T."/>
            <person name="Lin S."/>
            <person name="Zhang Q."/>
            <person name="Li G."/>
            <person name="Tian J."/>
            <person name="Gong T."/>
            <person name="Liu H."/>
            <person name="Zhang D."/>
            <person name="Fang L."/>
            <person name="Ye C."/>
            <person name="Zhang J."/>
            <person name="Hu W."/>
            <person name="Xu A."/>
            <person name="Ren Y."/>
            <person name="Zhang G."/>
            <person name="Bruford M.W."/>
            <person name="Li Q."/>
            <person name="Ma L."/>
            <person name="Guo Y."/>
            <person name="An N."/>
            <person name="Hu Y."/>
            <person name="Zheng Y."/>
            <person name="Shi Y."/>
            <person name="Li Z."/>
            <person name="Liu Q."/>
            <person name="Chen Y."/>
            <person name="Zhao J."/>
            <person name="Qu N."/>
            <person name="Zhao S."/>
            <person name="Tian F."/>
            <person name="Wang X."/>
            <person name="Wang H."/>
            <person name="Xu L."/>
            <person name="Liu X."/>
            <person name="Vinar T."/>
            <person name="Wang Y."/>
            <person name="Lam T.W."/>
            <person name="Yiu S.M."/>
            <person name="Liu S."/>
            <person name="Zhang H."/>
            <person name="Li D."/>
            <person name="Huang Y."/>
            <person name="Wang X."/>
            <person name="Yang G."/>
            <person name="Jiang Z."/>
            <person name="Wang J."/>
            <person name="Qin N."/>
            <person name="Li L."/>
            <person name="Li J."/>
            <person name="Bolund L."/>
            <person name="Kristiansen K."/>
            <person name="Wong G.K."/>
            <person name="Olson M."/>
            <person name="Zhang X."/>
            <person name="Li S."/>
            <person name="Yang H."/>
            <person name="Wang J."/>
            <person name="Wang J."/>
        </authorList>
    </citation>
    <scope>NUCLEOTIDE SEQUENCE [LARGE SCALE GENOMIC DNA]</scope>
</reference>
<evidence type="ECO:0000313" key="2">
    <source>
        <dbReference type="EMBL" id="EFB12913.1"/>
    </source>
</evidence>
<accession>D2H597</accession>
<dbReference type="AlphaFoldDB" id="D2H597"/>
<organism evidence="2">
    <name type="scientific">Ailuropoda melanoleuca</name>
    <name type="common">Giant panda</name>
    <dbReference type="NCBI Taxonomy" id="9646"/>
    <lineage>
        <taxon>Eukaryota</taxon>
        <taxon>Metazoa</taxon>
        <taxon>Chordata</taxon>
        <taxon>Craniata</taxon>
        <taxon>Vertebrata</taxon>
        <taxon>Euteleostomi</taxon>
        <taxon>Mammalia</taxon>
        <taxon>Eutheria</taxon>
        <taxon>Laurasiatheria</taxon>
        <taxon>Carnivora</taxon>
        <taxon>Caniformia</taxon>
        <taxon>Ursidae</taxon>
        <taxon>Ailuropoda</taxon>
    </lineage>
</organism>
<dbReference type="EMBL" id="GL192499">
    <property type="protein sequence ID" value="EFB12913.1"/>
    <property type="molecule type" value="Genomic_DNA"/>
</dbReference>
<evidence type="ECO:0000256" key="1">
    <source>
        <dbReference type="SAM" id="MobiDB-lite"/>
    </source>
</evidence>
<proteinExistence type="predicted"/>
<sequence>MPALLDWEEQACLAPVLLRGGKAAEPLVWDNSWKALPEAKRESGPGGSRRRQGGGEIGIQKKIIQLPEIHNNHKNDKDSDHITLRAYGSTNGNSEYSGSQGQAAWDLLPNTARDIGIGGSQKTVQSTEQVDIKVPARPLKQEGVKAPIPSTDLARTNSGCRCFDSPIFQRGHPRSPERCAGRGCRFVEWPESASSPLGLDTQLDDENWPMSPPPPPPPPRGPRCTNQIISNSLPSSHLLNSVSRNVIHRLTWHLEDTGALELSMGSIDTASKTGSLEVIHALIHPSHKVELGQCPKRGVGRIKGFQKRERLLPAKAEGDTASLSTTSTSCNKSRAINNEMAHQLYVLQVLTFNLLEDRMMTKMDPQDQATSWYLKAFVE</sequence>
<feature type="region of interest" description="Disordered" evidence="1">
    <location>
        <begin position="37"/>
        <end position="58"/>
    </location>
</feature>
<gene>
    <name evidence="2" type="ORF">PANDA_005052</name>
</gene>
<feature type="region of interest" description="Disordered" evidence="1">
    <location>
        <begin position="193"/>
        <end position="221"/>
    </location>
</feature>
<dbReference type="InParanoid" id="D2H597"/>
<name>D2H597_AILME</name>